<evidence type="ECO:0000313" key="10">
    <source>
        <dbReference type="Proteomes" id="UP001431963"/>
    </source>
</evidence>
<protein>
    <submittedName>
        <fullName evidence="9">Wzz/FepE/Etk N-terminal domain-containing protein</fullName>
    </submittedName>
</protein>
<dbReference type="PANTHER" id="PTHR32309:SF31">
    <property type="entry name" value="CAPSULAR EXOPOLYSACCHARIDE FAMILY"/>
    <property type="match status" value="1"/>
</dbReference>
<keyword evidence="4 7" id="KW-1133">Transmembrane helix</keyword>
<keyword evidence="3 7" id="KW-0812">Transmembrane</keyword>
<reference evidence="9" key="1">
    <citation type="submission" date="2024-02" db="EMBL/GenBank/DDBJ databases">
        <title>Genome sequences of strain Gemmobacter sp. JM10B15.</title>
        <authorList>
            <person name="Zhang M."/>
        </authorList>
    </citation>
    <scope>NUCLEOTIDE SEQUENCE</scope>
    <source>
        <strain evidence="9">JM10B15</strain>
    </source>
</reference>
<evidence type="ECO:0000256" key="7">
    <source>
        <dbReference type="SAM" id="Phobius"/>
    </source>
</evidence>
<evidence type="ECO:0000256" key="4">
    <source>
        <dbReference type="ARBA" id="ARBA00022989"/>
    </source>
</evidence>
<comment type="subcellular location">
    <subcellularLocation>
        <location evidence="1">Cell membrane</location>
        <topology evidence="1">Multi-pass membrane protein</topology>
    </subcellularLocation>
</comment>
<keyword evidence="2" id="KW-1003">Cell membrane</keyword>
<keyword evidence="10" id="KW-1185">Reference proteome</keyword>
<feature type="transmembrane region" description="Helical" evidence="7">
    <location>
        <begin position="18"/>
        <end position="37"/>
    </location>
</feature>
<keyword evidence="6" id="KW-0175">Coiled coil</keyword>
<evidence type="ECO:0000256" key="5">
    <source>
        <dbReference type="ARBA" id="ARBA00023136"/>
    </source>
</evidence>
<dbReference type="RefSeq" id="WP_335421079.1">
    <property type="nucleotide sequence ID" value="NZ_JBALHR010000003.1"/>
</dbReference>
<dbReference type="InterPro" id="IPR003856">
    <property type="entry name" value="LPS_length_determ_N"/>
</dbReference>
<dbReference type="EMBL" id="JBALHR010000003">
    <property type="protein sequence ID" value="MEH7827771.1"/>
    <property type="molecule type" value="Genomic_DNA"/>
</dbReference>
<feature type="domain" description="Polysaccharide chain length determinant N-terminal" evidence="8">
    <location>
        <begin position="7"/>
        <end position="89"/>
    </location>
</feature>
<evidence type="ECO:0000256" key="6">
    <source>
        <dbReference type="SAM" id="Coils"/>
    </source>
</evidence>
<dbReference type="Pfam" id="PF02706">
    <property type="entry name" value="Wzz"/>
    <property type="match status" value="1"/>
</dbReference>
<organism evidence="9 10">
    <name type="scientific">Gemmobacter denitrificans</name>
    <dbReference type="NCBI Taxonomy" id="3123040"/>
    <lineage>
        <taxon>Bacteria</taxon>
        <taxon>Pseudomonadati</taxon>
        <taxon>Pseudomonadota</taxon>
        <taxon>Alphaproteobacteria</taxon>
        <taxon>Rhodobacterales</taxon>
        <taxon>Paracoccaceae</taxon>
        <taxon>Gemmobacter</taxon>
    </lineage>
</organism>
<proteinExistence type="predicted"/>
<feature type="transmembrane region" description="Helical" evidence="7">
    <location>
        <begin position="348"/>
        <end position="367"/>
    </location>
</feature>
<keyword evidence="5 7" id="KW-0472">Membrane</keyword>
<accession>A0ABU8BSV4</accession>
<evidence type="ECO:0000259" key="8">
    <source>
        <dbReference type="Pfam" id="PF02706"/>
    </source>
</evidence>
<dbReference type="Proteomes" id="UP001431963">
    <property type="component" value="Unassembled WGS sequence"/>
</dbReference>
<feature type="coiled-coil region" evidence="6">
    <location>
        <begin position="180"/>
        <end position="271"/>
    </location>
</feature>
<evidence type="ECO:0000256" key="3">
    <source>
        <dbReference type="ARBA" id="ARBA00022692"/>
    </source>
</evidence>
<gene>
    <name evidence="9" type="ORF">V6590_06400</name>
</gene>
<evidence type="ECO:0000256" key="2">
    <source>
        <dbReference type="ARBA" id="ARBA00022475"/>
    </source>
</evidence>
<dbReference type="PANTHER" id="PTHR32309">
    <property type="entry name" value="TYROSINE-PROTEIN KINASE"/>
    <property type="match status" value="1"/>
</dbReference>
<sequence>MGPIQSIADLLSMLRRRFFIIAAVLVLGAVVSVMMGMSRPKTYEAGALIQVESPIINGSSDSGGAQAARTIQVIEQQLTTRENLAAVIDRHGLFAEAPGLSMEQKIGLLRTSVSFQSIASANQSSFGTTSVSALLIVVRLGDGEAAARVANDLAQSVLDLSVARQTTRARETLAFFLEEESRVASEINALEAEIESYKRANPVALGSGDADERSGIEADLRRLSQDMLAIEGEKVALERKERLRETDRRQLDSLAAQLEVMTRQSQALQGQIDAMDAKVADTPEVERTLSAYGRRLEQLQSQYDLITARKADAETMMRMEEQSHSEHFSLLERAIVPDYALGGGGKKLALAGTMASLLAGIGLAFLLDLMNPVIRSAEQMQRELDIRPVITLPDLHLAKPHPNLLRRLTQRWAGQA</sequence>
<evidence type="ECO:0000256" key="1">
    <source>
        <dbReference type="ARBA" id="ARBA00004651"/>
    </source>
</evidence>
<evidence type="ECO:0000313" key="9">
    <source>
        <dbReference type="EMBL" id="MEH7827771.1"/>
    </source>
</evidence>
<dbReference type="InterPro" id="IPR050445">
    <property type="entry name" value="Bact_polysacc_biosynth/exp"/>
</dbReference>
<name>A0ABU8BSV4_9RHOB</name>
<comment type="caution">
    <text evidence="9">The sequence shown here is derived from an EMBL/GenBank/DDBJ whole genome shotgun (WGS) entry which is preliminary data.</text>
</comment>